<accession>A0AAV7RL81</accession>
<proteinExistence type="predicted"/>
<dbReference type="Proteomes" id="UP001066276">
    <property type="component" value="Chromosome 5"/>
</dbReference>
<protein>
    <submittedName>
        <fullName evidence="1">Uncharacterized protein</fullName>
    </submittedName>
</protein>
<gene>
    <name evidence="1" type="ORF">NDU88_005490</name>
</gene>
<organism evidence="1 2">
    <name type="scientific">Pleurodeles waltl</name>
    <name type="common">Iberian ribbed newt</name>
    <dbReference type="NCBI Taxonomy" id="8319"/>
    <lineage>
        <taxon>Eukaryota</taxon>
        <taxon>Metazoa</taxon>
        <taxon>Chordata</taxon>
        <taxon>Craniata</taxon>
        <taxon>Vertebrata</taxon>
        <taxon>Euteleostomi</taxon>
        <taxon>Amphibia</taxon>
        <taxon>Batrachia</taxon>
        <taxon>Caudata</taxon>
        <taxon>Salamandroidea</taxon>
        <taxon>Salamandridae</taxon>
        <taxon>Pleurodelinae</taxon>
        <taxon>Pleurodeles</taxon>
    </lineage>
</organism>
<sequence>MRAVDDCPQDRGRDLHHRIRTRCGPCLALKAYKVQMKSGESREGGIACGPGERGHGAVALGVTEQSGPGRGRCRTWLVPPPPLPVWVLPERGGDRRRGEG</sequence>
<comment type="caution">
    <text evidence="1">The sequence shown here is derived from an EMBL/GenBank/DDBJ whole genome shotgun (WGS) entry which is preliminary data.</text>
</comment>
<evidence type="ECO:0000313" key="1">
    <source>
        <dbReference type="EMBL" id="KAJ1152715.1"/>
    </source>
</evidence>
<reference evidence="1" key="1">
    <citation type="journal article" date="2022" name="bioRxiv">
        <title>Sequencing and chromosome-scale assembly of the giantPleurodeles waltlgenome.</title>
        <authorList>
            <person name="Brown T."/>
            <person name="Elewa A."/>
            <person name="Iarovenko S."/>
            <person name="Subramanian E."/>
            <person name="Araus A.J."/>
            <person name="Petzold A."/>
            <person name="Susuki M."/>
            <person name="Suzuki K.-i.T."/>
            <person name="Hayashi T."/>
            <person name="Toyoda A."/>
            <person name="Oliveira C."/>
            <person name="Osipova E."/>
            <person name="Leigh N.D."/>
            <person name="Simon A."/>
            <person name="Yun M.H."/>
        </authorList>
    </citation>
    <scope>NUCLEOTIDE SEQUENCE</scope>
    <source>
        <strain evidence="1">20211129_DDA</strain>
        <tissue evidence="1">Liver</tissue>
    </source>
</reference>
<dbReference type="EMBL" id="JANPWB010000009">
    <property type="protein sequence ID" value="KAJ1152715.1"/>
    <property type="molecule type" value="Genomic_DNA"/>
</dbReference>
<name>A0AAV7RL81_PLEWA</name>
<evidence type="ECO:0000313" key="2">
    <source>
        <dbReference type="Proteomes" id="UP001066276"/>
    </source>
</evidence>
<keyword evidence="2" id="KW-1185">Reference proteome</keyword>
<dbReference type="AlphaFoldDB" id="A0AAV7RL81"/>